<name>A0AAV1Q530_SCOSC</name>
<accession>A0AAV1Q530</accession>
<evidence type="ECO:0000313" key="2">
    <source>
        <dbReference type="Proteomes" id="UP001314229"/>
    </source>
</evidence>
<evidence type="ECO:0000313" key="1">
    <source>
        <dbReference type="EMBL" id="CAK6978720.1"/>
    </source>
</evidence>
<dbReference type="EMBL" id="CAWUFR010000512">
    <property type="protein sequence ID" value="CAK6978720.1"/>
    <property type="molecule type" value="Genomic_DNA"/>
</dbReference>
<dbReference type="Proteomes" id="UP001314229">
    <property type="component" value="Unassembled WGS sequence"/>
</dbReference>
<organism evidence="1 2">
    <name type="scientific">Scomber scombrus</name>
    <name type="common">Atlantic mackerel</name>
    <name type="synonym">Scomber vernalis</name>
    <dbReference type="NCBI Taxonomy" id="13677"/>
    <lineage>
        <taxon>Eukaryota</taxon>
        <taxon>Metazoa</taxon>
        <taxon>Chordata</taxon>
        <taxon>Craniata</taxon>
        <taxon>Vertebrata</taxon>
        <taxon>Euteleostomi</taxon>
        <taxon>Actinopterygii</taxon>
        <taxon>Neopterygii</taxon>
        <taxon>Teleostei</taxon>
        <taxon>Neoteleostei</taxon>
        <taxon>Acanthomorphata</taxon>
        <taxon>Pelagiaria</taxon>
        <taxon>Scombriformes</taxon>
        <taxon>Scombridae</taxon>
        <taxon>Scomber</taxon>
    </lineage>
</organism>
<dbReference type="AlphaFoldDB" id="A0AAV1Q530"/>
<reference evidence="1 2" key="1">
    <citation type="submission" date="2024-01" db="EMBL/GenBank/DDBJ databases">
        <authorList>
            <person name="Alioto T."/>
            <person name="Alioto T."/>
            <person name="Gomez Garrido J."/>
        </authorList>
    </citation>
    <scope>NUCLEOTIDE SEQUENCE [LARGE SCALE GENOMIC DNA]</scope>
</reference>
<comment type="caution">
    <text evidence="1">The sequence shown here is derived from an EMBL/GenBank/DDBJ whole genome shotgun (WGS) entry which is preliminary data.</text>
</comment>
<protein>
    <submittedName>
        <fullName evidence="1">Uncharacterized protein</fullName>
    </submittedName>
</protein>
<gene>
    <name evidence="1" type="ORF">FSCOSCO3_A002728</name>
</gene>
<sequence>MEANVTVSPSITSSPPPAFSMSISSFFPELYGSLCQFSQELNFYAAIFTLVPLEVDSRHRNIKINW</sequence>
<keyword evidence="2" id="KW-1185">Reference proteome</keyword>
<feature type="non-terminal residue" evidence="1">
    <location>
        <position position="66"/>
    </location>
</feature>
<proteinExistence type="predicted"/>